<evidence type="ECO:0000313" key="2">
    <source>
        <dbReference type="Proteomes" id="UP001580407"/>
    </source>
</evidence>
<gene>
    <name evidence="1" type="ORF">ACE3NQ_29180</name>
</gene>
<evidence type="ECO:0000313" key="1">
    <source>
        <dbReference type="EMBL" id="MFB5684989.1"/>
    </source>
</evidence>
<comment type="caution">
    <text evidence="1">The sequence shown here is derived from an EMBL/GenBank/DDBJ whole genome shotgun (WGS) entry which is preliminary data.</text>
</comment>
<name>A0ABV5BH10_9BACL</name>
<reference evidence="1 2" key="1">
    <citation type="submission" date="2024-09" db="EMBL/GenBank/DDBJ databases">
        <authorList>
            <person name="Ruan L."/>
        </authorList>
    </citation>
    <scope>NUCLEOTIDE SEQUENCE [LARGE SCALE GENOMIC DNA]</scope>
    <source>
        <strain evidence="1 2">D33</strain>
    </source>
</reference>
<keyword evidence="2" id="KW-1185">Reference proteome</keyword>
<proteinExistence type="predicted"/>
<dbReference type="Gene3D" id="2.60.120.40">
    <property type="match status" value="1"/>
</dbReference>
<sequence length="125" mass="12717">MANNLSNNPQTVPVGGIIQLPDTPHLSGTAISNSNGTITLAANQQYYVDYRTNATSPSGIGVAAALYLDGTYIPMTNSLAEGGSLATLSGSAIISTTQSSRLTLRNPTGVTASYGSTAVNVIKLA</sequence>
<evidence type="ECO:0008006" key="3">
    <source>
        <dbReference type="Google" id="ProtNLM"/>
    </source>
</evidence>
<protein>
    <recommendedName>
        <fullName evidence="3">BclA C-terminal domain-containing protein</fullName>
    </recommendedName>
</protein>
<organism evidence="1 2">
    <name type="scientific">Paenibacillus terreus</name>
    <dbReference type="NCBI Taxonomy" id="1387834"/>
    <lineage>
        <taxon>Bacteria</taxon>
        <taxon>Bacillati</taxon>
        <taxon>Bacillota</taxon>
        <taxon>Bacilli</taxon>
        <taxon>Bacillales</taxon>
        <taxon>Paenibacillaceae</taxon>
        <taxon>Paenibacillus</taxon>
    </lineage>
</organism>
<dbReference type="Proteomes" id="UP001580407">
    <property type="component" value="Unassembled WGS sequence"/>
</dbReference>
<dbReference type="EMBL" id="JBHILM010000053">
    <property type="protein sequence ID" value="MFB5684989.1"/>
    <property type="molecule type" value="Genomic_DNA"/>
</dbReference>
<accession>A0ABV5BH10</accession>
<dbReference type="InterPro" id="IPR008983">
    <property type="entry name" value="Tumour_necrosis_fac-like_dom"/>
</dbReference>